<dbReference type="OrthoDB" id="200660at2759"/>
<feature type="coiled-coil region" evidence="1">
    <location>
        <begin position="240"/>
        <end position="374"/>
    </location>
</feature>
<dbReference type="Proteomes" id="UP001165083">
    <property type="component" value="Unassembled WGS sequence"/>
</dbReference>
<name>A0A9W6U1H4_9STRA</name>
<protein>
    <submittedName>
        <fullName evidence="3">Unnamed protein product</fullName>
    </submittedName>
</protein>
<feature type="coiled-coil region" evidence="1">
    <location>
        <begin position="135"/>
        <end position="183"/>
    </location>
</feature>
<proteinExistence type="predicted"/>
<organism evidence="3 4">
    <name type="scientific">Phytophthora lilii</name>
    <dbReference type="NCBI Taxonomy" id="2077276"/>
    <lineage>
        <taxon>Eukaryota</taxon>
        <taxon>Sar</taxon>
        <taxon>Stramenopiles</taxon>
        <taxon>Oomycota</taxon>
        <taxon>Peronosporomycetes</taxon>
        <taxon>Peronosporales</taxon>
        <taxon>Peronosporaceae</taxon>
        <taxon>Phytophthora</taxon>
    </lineage>
</organism>
<keyword evidence="4" id="KW-1185">Reference proteome</keyword>
<evidence type="ECO:0000256" key="1">
    <source>
        <dbReference type="SAM" id="Coils"/>
    </source>
</evidence>
<gene>
    <name evidence="3" type="ORF">Plil01_000984700</name>
</gene>
<evidence type="ECO:0000313" key="3">
    <source>
        <dbReference type="EMBL" id="GMF24129.1"/>
    </source>
</evidence>
<evidence type="ECO:0000313" key="4">
    <source>
        <dbReference type="Proteomes" id="UP001165083"/>
    </source>
</evidence>
<reference evidence="3" key="1">
    <citation type="submission" date="2023-04" db="EMBL/GenBank/DDBJ databases">
        <title>Phytophthora lilii NBRC 32176.</title>
        <authorList>
            <person name="Ichikawa N."/>
            <person name="Sato H."/>
            <person name="Tonouchi N."/>
        </authorList>
    </citation>
    <scope>NUCLEOTIDE SEQUENCE</scope>
    <source>
        <strain evidence="3">NBRC 32176</strain>
    </source>
</reference>
<sequence length="455" mass="51197">MRGEQAVGGRVQVYWEGEDEWFDGVVAAYSAERGYYVQSAAESARAASPRDSVVDNNEADAENYDEAEEENEDEQEAAKHQAGEADEAEREATPVPEQEDLTQNERAALSSTKQKKIARRARAFMRSSAAFFRDEDTLREMRQELRHEKRTLANQLQTLTMQLAEKQQVSAALKGELQQLKTSAALANVMRQVPRSVSFSGSPSGTLKSLSKPKTAVQWGERVLDQKLENQCLADDLLVLKTAVQEKQLAIQRKQKQRDEMNTKLARVPRRHLCTLVDVQVEIARLLEEKRALESQSPPHSSRIEMETLATSEAGTATKTALQNELASLEITAERYKEELRQWALKIDCEKARLAPLETRLASLQEELRRFENSQVLLRSVFLRLVPDVRDGCVPSEAALAAFQTLAPLDRPTLSVEDMIIRLQARGIVSSDIANQSQRFSFAQFVDAFDCLFKS</sequence>
<comment type="caution">
    <text evidence="3">The sequence shown here is derived from an EMBL/GenBank/DDBJ whole genome shotgun (WGS) entry which is preliminary data.</text>
</comment>
<feature type="compositionally biased region" description="Acidic residues" evidence="2">
    <location>
        <begin position="57"/>
        <end position="75"/>
    </location>
</feature>
<dbReference type="PANTHER" id="PTHR47236">
    <property type="entry name" value="GENE, 32742-RELATED-RELATED"/>
    <property type="match status" value="1"/>
</dbReference>
<dbReference type="EMBL" id="BSXW01000504">
    <property type="protein sequence ID" value="GMF24129.1"/>
    <property type="molecule type" value="Genomic_DNA"/>
</dbReference>
<evidence type="ECO:0000256" key="2">
    <source>
        <dbReference type="SAM" id="MobiDB-lite"/>
    </source>
</evidence>
<dbReference type="AlphaFoldDB" id="A0A9W6U1H4"/>
<keyword evidence="1" id="KW-0175">Coiled coil</keyword>
<dbReference type="PANTHER" id="PTHR47236:SF4">
    <property type="entry name" value="GENE 9195-RELATED"/>
    <property type="match status" value="1"/>
</dbReference>
<feature type="region of interest" description="Disordered" evidence="2">
    <location>
        <begin position="38"/>
        <end position="114"/>
    </location>
</feature>
<accession>A0A9W6U1H4</accession>